<evidence type="ECO:0000256" key="2">
    <source>
        <dbReference type="ARBA" id="ARBA00022827"/>
    </source>
</evidence>
<evidence type="ECO:0000256" key="3">
    <source>
        <dbReference type="ARBA" id="ARBA00023002"/>
    </source>
</evidence>
<dbReference type="EMBL" id="JBHEZY010000002">
    <property type="protein sequence ID" value="MFC1430223.1"/>
    <property type="molecule type" value="Genomic_DNA"/>
</dbReference>
<dbReference type="RefSeq" id="WP_380549554.1">
    <property type="nucleotide sequence ID" value="NZ_JBHEZY010000002.1"/>
</dbReference>
<proteinExistence type="predicted"/>
<dbReference type="SUPFAM" id="SSF51905">
    <property type="entry name" value="FAD/NAD(P)-binding domain"/>
    <property type="match status" value="1"/>
</dbReference>
<dbReference type="PANTHER" id="PTHR47178:SF5">
    <property type="entry name" value="FAD-BINDING DOMAIN-CONTAINING PROTEIN"/>
    <property type="match status" value="1"/>
</dbReference>
<evidence type="ECO:0000256" key="1">
    <source>
        <dbReference type="ARBA" id="ARBA00022630"/>
    </source>
</evidence>
<evidence type="ECO:0000259" key="5">
    <source>
        <dbReference type="Pfam" id="PF01494"/>
    </source>
</evidence>
<feature type="domain" description="FAD-binding" evidence="5">
    <location>
        <begin position="309"/>
        <end position="367"/>
    </location>
</feature>
<keyword evidence="2" id="KW-0274">FAD</keyword>
<name>A0ABV6WW03_9ACTN</name>
<dbReference type="PRINTS" id="PR00420">
    <property type="entry name" value="RNGMNOXGNASE"/>
</dbReference>
<dbReference type="PANTHER" id="PTHR47178">
    <property type="entry name" value="MONOOXYGENASE, FAD-BINDING"/>
    <property type="match status" value="1"/>
</dbReference>
<sequence>MRVVIAGAGLGGLCLAQGLRGAGTEAVVHERDASVGARPQGYRIHLDGRAAVALHACLPTELYQLFLATANRPSHRFTVVTKRLRELHTAGFPASEPTRPEEVNTAVDRSVLRTILLCGLGDAVRFGSEYVRYESSADGSVRAVFADGSTEAGDLLVGADGTGSRVRAQYLPQAQVPDTGDRTLYGRAPLTPQLRTLLPPFLGEGFTAVVASRRLGMAVGLVDFREPPQQAAARLWPAADFGGAAPYAMWGLSGQGRAFPSDARMRALDGPGLHQVALDMVRRWHPSLRALVEHATPAETAYQQIRVARPVEPWPATAVTLLGDAVHAMSPARGSGANIALKDAGRLCAELTAAHAAGSPVAAVARYETAMRDYGFAV</sequence>
<organism evidence="6 7">
    <name type="scientific">Streptacidiphilus alkalitolerans</name>
    <dbReference type="NCBI Taxonomy" id="3342712"/>
    <lineage>
        <taxon>Bacteria</taxon>
        <taxon>Bacillati</taxon>
        <taxon>Actinomycetota</taxon>
        <taxon>Actinomycetes</taxon>
        <taxon>Kitasatosporales</taxon>
        <taxon>Streptomycetaceae</taxon>
        <taxon>Streptacidiphilus</taxon>
    </lineage>
</organism>
<evidence type="ECO:0000313" key="7">
    <source>
        <dbReference type="Proteomes" id="UP001592530"/>
    </source>
</evidence>
<keyword evidence="1" id="KW-0285">Flavoprotein</keyword>
<dbReference type="InterPro" id="IPR036188">
    <property type="entry name" value="FAD/NAD-bd_sf"/>
</dbReference>
<dbReference type="Gene3D" id="3.50.50.60">
    <property type="entry name" value="FAD/NAD(P)-binding domain"/>
    <property type="match status" value="1"/>
</dbReference>
<gene>
    <name evidence="6" type="ORF">ACEZDB_06050</name>
</gene>
<evidence type="ECO:0000313" key="6">
    <source>
        <dbReference type="EMBL" id="MFC1430223.1"/>
    </source>
</evidence>
<protein>
    <submittedName>
        <fullName evidence="6">FAD-dependent oxidoreductase</fullName>
    </submittedName>
</protein>
<keyword evidence="4" id="KW-0503">Monooxygenase</keyword>
<reference evidence="6 7" key="1">
    <citation type="submission" date="2024-09" db="EMBL/GenBank/DDBJ databases">
        <authorList>
            <person name="Lee S.D."/>
        </authorList>
    </citation>
    <scope>NUCLEOTIDE SEQUENCE [LARGE SCALE GENOMIC DNA]</scope>
    <source>
        <strain evidence="6 7">N1-3</strain>
    </source>
</reference>
<comment type="caution">
    <text evidence="6">The sequence shown here is derived from an EMBL/GenBank/DDBJ whole genome shotgun (WGS) entry which is preliminary data.</text>
</comment>
<accession>A0ABV6WW03</accession>
<dbReference type="Proteomes" id="UP001592530">
    <property type="component" value="Unassembled WGS sequence"/>
</dbReference>
<dbReference type="Pfam" id="PF01494">
    <property type="entry name" value="FAD_binding_3"/>
    <property type="match status" value="1"/>
</dbReference>
<keyword evidence="3" id="KW-0560">Oxidoreductase</keyword>
<dbReference type="InterPro" id="IPR002938">
    <property type="entry name" value="FAD-bd"/>
</dbReference>
<evidence type="ECO:0000256" key="4">
    <source>
        <dbReference type="ARBA" id="ARBA00023033"/>
    </source>
</evidence>